<dbReference type="InterPro" id="IPR018247">
    <property type="entry name" value="EF_Hand_1_Ca_BS"/>
</dbReference>
<keyword evidence="1" id="KW-0106">Calcium</keyword>
<dbReference type="EMBL" id="JAIZAY010000018">
    <property type="protein sequence ID" value="KAJ8024982.1"/>
    <property type="molecule type" value="Genomic_DNA"/>
</dbReference>
<proteinExistence type="predicted"/>
<dbReference type="PROSITE" id="PS00018">
    <property type="entry name" value="EF_HAND_1"/>
    <property type="match status" value="2"/>
</dbReference>
<dbReference type="Proteomes" id="UP001152320">
    <property type="component" value="Chromosome 18"/>
</dbReference>
<evidence type="ECO:0000313" key="4">
    <source>
        <dbReference type="EMBL" id="KAJ8024982.1"/>
    </source>
</evidence>
<feature type="signal peptide" evidence="2">
    <location>
        <begin position="1"/>
        <end position="18"/>
    </location>
</feature>
<accession>A0A9Q0YM41</accession>
<feature type="chain" id="PRO_5040338350" description="EF-hand domain-containing protein" evidence="2">
    <location>
        <begin position="19"/>
        <end position="105"/>
    </location>
</feature>
<comment type="caution">
    <text evidence="4">The sequence shown here is derived from an EMBL/GenBank/DDBJ whole genome shotgun (WGS) entry which is preliminary data.</text>
</comment>
<dbReference type="SUPFAM" id="SSF47473">
    <property type="entry name" value="EF-hand"/>
    <property type="match status" value="1"/>
</dbReference>
<evidence type="ECO:0000313" key="5">
    <source>
        <dbReference type="Proteomes" id="UP001152320"/>
    </source>
</evidence>
<dbReference type="Pfam" id="PF13202">
    <property type="entry name" value="EF-hand_5"/>
    <property type="match status" value="2"/>
</dbReference>
<dbReference type="PROSITE" id="PS50222">
    <property type="entry name" value="EF_HAND_2"/>
    <property type="match status" value="1"/>
</dbReference>
<reference evidence="4" key="1">
    <citation type="submission" date="2021-10" db="EMBL/GenBank/DDBJ databases">
        <title>Tropical sea cucumber genome reveals ecological adaptation and Cuvierian tubules defense mechanism.</title>
        <authorList>
            <person name="Chen T."/>
        </authorList>
    </citation>
    <scope>NUCLEOTIDE SEQUENCE</scope>
    <source>
        <strain evidence="4">Nanhai2018</strain>
        <tissue evidence="4">Muscle</tissue>
    </source>
</reference>
<keyword evidence="5" id="KW-1185">Reference proteome</keyword>
<keyword evidence="2" id="KW-0732">Signal</keyword>
<gene>
    <name evidence="4" type="ORF">HOLleu_35057</name>
</gene>
<evidence type="ECO:0000256" key="1">
    <source>
        <dbReference type="ARBA" id="ARBA00022837"/>
    </source>
</evidence>
<sequence length="105" mass="12408">MARLEILILLAIAAVVSTYQVPDWEDPFFVFRQYDTDRDGELNWIELSHMFPVPRQMVKAKGRKKHVKQITNLMKLYDEDRSGTLDPLEFVKVLDEDDFLDDFDD</sequence>
<dbReference type="InterPro" id="IPR011992">
    <property type="entry name" value="EF-hand-dom_pair"/>
</dbReference>
<dbReference type="GO" id="GO:0005509">
    <property type="term" value="F:calcium ion binding"/>
    <property type="evidence" value="ECO:0007669"/>
    <property type="project" value="InterPro"/>
</dbReference>
<evidence type="ECO:0000256" key="2">
    <source>
        <dbReference type="SAM" id="SignalP"/>
    </source>
</evidence>
<organism evidence="4 5">
    <name type="scientific">Holothuria leucospilota</name>
    <name type="common">Black long sea cucumber</name>
    <name type="synonym">Mertensiothuria leucospilota</name>
    <dbReference type="NCBI Taxonomy" id="206669"/>
    <lineage>
        <taxon>Eukaryota</taxon>
        <taxon>Metazoa</taxon>
        <taxon>Echinodermata</taxon>
        <taxon>Eleutherozoa</taxon>
        <taxon>Echinozoa</taxon>
        <taxon>Holothuroidea</taxon>
        <taxon>Aspidochirotacea</taxon>
        <taxon>Aspidochirotida</taxon>
        <taxon>Holothuriidae</taxon>
        <taxon>Holothuria</taxon>
    </lineage>
</organism>
<name>A0A9Q0YM41_HOLLE</name>
<evidence type="ECO:0000259" key="3">
    <source>
        <dbReference type="PROSITE" id="PS50222"/>
    </source>
</evidence>
<dbReference type="Gene3D" id="1.10.238.10">
    <property type="entry name" value="EF-hand"/>
    <property type="match status" value="1"/>
</dbReference>
<protein>
    <recommendedName>
        <fullName evidence="3">EF-hand domain-containing protein</fullName>
    </recommendedName>
</protein>
<feature type="domain" description="EF-hand" evidence="3">
    <location>
        <begin position="65"/>
        <end position="100"/>
    </location>
</feature>
<dbReference type="AlphaFoldDB" id="A0A9Q0YM41"/>
<dbReference type="InterPro" id="IPR002048">
    <property type="entry name" value="EF_hand_dom"/>
</dbReference>